<protein>
    <recommendedName>
        <fullName evidence="7">CFEM domain-containing protein</fullName>
    </recommendedName>
</protein>
<sequence>MARLPTLLALAPALALLLLVTGQDVASLPPCAKDCASTAATAVGCATTDAPCLCKTPNFRTATLQCAAKTCAKEDQSAASGVLASMCNSVTTTSSSSSSSSTTATPTTTNATPSPPITTRSGTPTPSSTFSVTPTSLPIASESSSLTGTSTTTSPTTAGGTTLSIIPPSTTVVLSTSTLGTIPTTNAAAAAGAGVCVGGAERMGTAGTSSSAAIGLVLDLLVWISSESSCIMIVALSFVLGLADAFNEFESSTQIIIVVAVSRSSKSSI</sequence>
<evidence type="ECO:0000313" key="9">
    <source>
        <dbReference type="Proteomes" id="UP001063166"/>
    </source>
</evidence>
<evidence type="ECO:0000256" key="4">
    <source>
        <dbReference type="ARBA" id="ARBA00023157"/>
    </source>
</evidence>
<dbReference type="EMBL" id="BRPK01000004">
    <property type="protein sequence ID" value="GLB38115.1"/>
    <property type="molecule type" value="Genomic_DNA"/>
</dbReference>
<evidence type="ECO:0000256" key="6">
    <source>
        <dbReference type="SAM" id="SignalP"/>
    </source>
</evidence>
<reference evidence="8" key="1">
    <citation type="submission" date="2022-07" db="EMBL/GenBank/DDBJ databases">
        <title>The genome of Lyophyllum shimeji provides insight into the initial evolution of ectomycorrhizal fungal genome.</title>
        <authorList>
            <person name="Kobayashi Y."/>
            <person name="Shibata T."/>
            <person name="Hirakawa H."/>
            <person name="Shigenobu S."/>
            <person name="Nishiyama T."/>
            <person name="Yamada A."/>
            <person name="Hasebe M."/>
            <person name="Kawaguchi M."/>
        </authorList>
    </citation>
    <scope>NUCLEOTIDE SEQUENCE</scope>
    <source>
        <strain evidence="8">AT787</strain>
    </source>
</reference>
<dbReference type="PROSITE" id="PS52012">
    <property type="entry name" value="CFEM"/>
    <property type="match status" value="1"/>
</dbReference>
<evidence type="ECO:0000256" key="5">
    <source>
        <dbReference type="SAM" id="MobiDB-lite"/>
    </source>
</evidence>
<dbReference type="Proteomes" id="UP001063166">
    <property type="component" value="Unassembled WGS sequence"/>
</dbReference>
<dbReference type="Pfam" id="PF05730">
    <property type="entry name" value="CFEM"/>
    <property type="match status" value="1"/>
</dbReference>
<gene>
    <name evidence="8" type="ORF">LshimejAT787_0411660</name>
</gene>
<evidence type="ECO:0000256" key="2">
    <source>
        <dbReference type="ARBA" id="ARBA00022525"/>
    </source>
</evidence>
<feature type="signal peptide" evidence="6">
    <location>
        <begin position="1"/>
        <end position="22"/>
    </location>
</feature>
<evidence type="ECO:0000259" key="7">
    <source>
        <dbReference type="PROSITE" id="PS52012"/>
    </source>
</evidence>
<feature type="domain" description="CFEM" evidence="7">
    <location>
        <begin position="3"/>
        <end position="114"/>
    </location>
</feature>
<comment type="subcellular location">
    <subcellularLocation>
        <location evidence="1">Secreted</location>
    </subcellularLocation>
</comment>
<evidence type="ECO:0000313" key="8">
    <source>
        <dbReference type="EMBL" id="GLB38115.1"/>
    </source>
</evidence>
<dbReference type="OrthoDB" id="3068107at2759"/>
<feature type="region of interest" description="Disordered" evidence="5">
    <location>
        <begin position="92"/>
        <end position="162"/>
    </location>
</feature>
<evidence type="ECO:0000256" key="3">
    <source>
        <dbReference type="ARBA" id="ARBA00022729"/>
    </source>
</evidence>
<organism evidence="8 9">
    <name type="scientific">Lyophyllum shimeji</name>
    <name type="common">Hon-shimeji</name>
    <name type="synonym">Tricholoma shimeji</name>
    <dbReference type="NCBI Taxonomy" id="47721"/>
    <lineage>
        <taxon>Eukaryota</taxon>
        <taxon>Fungi</taxon>
        <taxon>Dikarya</taxon>
        <taxon>Basidiomycota</taxon>
        <taxon>Agaricomycotina</taxon>
        <taxon>Agaricomycetes</taxon>
        <taxon>Agaricomycetidae</taxon>
        <taxon>Agaricales</taxon>
        <taxon>Tricholomatineae</taxon>
        <taxon>Lyophyllaceae</taxon>
        <taxon>Lyophyllum</taxon>
    </lineage>
</organism>
<keyword evidence="2" id="KW-0964">Secreted</keyword>
<keyword evidence="9" id="KW-1185">Reference proteome</keyword>
<dbReference type="InterPro" id="IPR008427">
    <property type="entry name" value="Extracellular_membr_CFEM_dom"/>
</dbReference>
<keyword evidence="4" id="KW-1015">Disulfide bond</keyword>
<keyword evidence="3 6" id="KW-0732">Signal</keyword>
<accession>A0A9P3PKS8</accession>
<evidence type="ECO:0000256" key="1">
    <source>
        <dbReference type="ARBA" id="ARBA00004613"/>
    </source>
</evidence>
<feature type="chain" id="PRO_5040243100" description="CFEM domain-containing protein" evidence="6">
    <location>
        <begin position="23"/>
        <end position="269"/>
    </location>
</feature>
<comment type="caution">
    <text evidence="8">The sequence shown here is derived from an EMBL/GenBank/DDBJ whole genome shotgun (WGS) entry which is preliminary data.</text>
</comment>
<dbReference type="GO" id="GO:0005576">
    <property type="term" value="C:extracellular region"/>
    <property type="evidence" value="ECO:0007669"/>
    <property type="project" value="UniProtKB-SubCell"/>
</dbReference>
<dbReference type="SMART" id="SM00747">
    <property type="entry name" value="CFEM"/>
    <property type="match status" value="1"/>
</dbReference>
<proteinExistence type="predicted"/>
<dbReference type="AlphaFoldDB" id="A0A9P3PKS8"/>
<name>A0A9P3PKS8_LYOSH</name>